<dbReference type="NCBIfam" id="TIGR01256">
    <property type="entry name" value="modA"/>
    <property type="match status" value="1"/>
</dbReference>
<evidence type="ECO:0000256" key="2">
    <source>
        <dbReference type="ARBA" id="ARBA00022723"/>
    </source>
</evidence>
<keyword evidence="6" id="KW-1185">Reference proteome</keyword>
<dbReference type="PANTHER" id="PTHR30632">
    <property type="entry name" value="MOLYBDATE-BINDING PERIPLASMIC PROTEIN"/>
    <property type="match status" value="1"/>
</dbReference>
<keyword evidence="3 4" id="KW-0732">Signal</keyword>
<proteinExistence type="inferred from homology"/>
<evidence type="ECO:0000313" key="6">
    <source>
        <dbReference type="Proteomes" id="UP001553161"/>
    </source>
</evidence>
<evidence type="ECO:0000256" key="4">
    <source>
        <dbReference type="SAM" id="SignalP"/>
    </source>
</evidence>
<feature type="chain" id="PRO_5045886478" evidence="4">
    <location>
        <begin position="21"/>
        <end position="246"/>
    </location>
</feature>
<dbReference type="InterPro" id="IPR005950">
    <property type="entry name" value="ModA"/>
</dbReference>
<evidence type="ECO:0000313" key="5">
    <source>
        <dbReference type="EMBL" id="MEV8466827.1"/>
    </source>
</evidence>
<protein>
    <submittedName>
        <fullName evidence="5">Molybdate ABC transporter substrate-binding protein</fullName>
    </submittedName>
</protein>
<sequence length="246" mass="25444">MRLFHLILLVLFSICGTARADEVTVFAAASLKTALDEVAAGWEAATGHHVRAAYAGSSGLARQIAQGAPADLFISANTAWMDWLEVEGAIDPGSRRALLGNRLVLVGPAGAPPLDLAALPTKLGSGRLAMALVDAVPAGIYGRAALEHLGLWPDLRAQVVETDNVRAALALVAIGAAQMGIVYGTDARAEPRVAVRAAFDPQSHPPILYPAALMPGASAVAAAFLTYLSEPEAGAVFTRHGFAVIP</sequence>
<organism evidence="5 6">
    <name type="scientific">Meridianimarinicoccus marinus</name>
    <dbReference type="NCBI Taxonomy" id="3231483"/>
    <lineage>
        <taxon>Bacteria</taxon>
        <taxon>Pseudomonadati</taxon>
        <taxon>Pseudomonadota</taxon>
        <taxon>Alphaproteobacteria</taxon>
        <taxon>Rhodobacterales</taxon>
        <taxon>Paracoccaceae</taxon>
        <taxon>Meridianimarinicoccus</taxon>
    </lineage>
</organism>
<dbReference type="Pfam" id="PF13531">
    <property type="entry name" value="SBP_bac_11"/>
    <property type="match status" value="1"/>
</dbReference>
<gene>
    <name evidence="5" type="primary">modA</name>
    <name evidence="5" type="ORF">AB0T83_08560</name>
</gene>
<comment type="similarity">
    <text evidence="1">Belongs to the bacterial solute-binding protein ModA family.</text>
</comment>
<dbReference type="PANTHER" id="PTHR30632:SF17">
    <property type="entry name" value="MOLYBDATE-BINDING PROTEIN MODA"/>
    <property type="match status" value="1"/>
</dbReference>
<name>A0ABV3L5G9_9RHOB</name>
<dbReference type="Proteomes" id="UP001553161">
    <property type="component" value="Unassembled WGS sequence"/>
</dbReference>
<evidence type="ECO:0000256" key="3">
    <source>
        <dbReference type="ARBA" id="ARBA00022729"/>
    </source>
</evidence>
<accession>A0ABV3L5G9</accession>
<dbReference type="InterPro" id="IPR050682">
    <property type="entry name" value="ModA/WtpA"/>
</dbReference>
<feature type="signal peptide" evidence="4">
    <location>
        <begin position="1"/>
        <end position="20"/>
    </location>
</feature>
<dbReference type="EMBL" id="JBFBVU010000008">
    <property type="protein sequence ID" value="MEV8466827.1"/>
    <property type="molecule type" value="Genomic_DNA"/>
</dbReference>
<keyword evidence="2" id="KW-0479">Metal-binding</keyword>
<reference evidence="5 6" key="1">
    <citation type="submission" date="2024-07" db="EMBL/GenBank/DDBJ databases">
        <authorList>
            <person name="Kang M."/>
        </authorList>
    </citation>
    <scope>NUCLEOTIDE SEQUENCE [LARGE SCALE GENOMIC DNA]</scope>
    <source>
        <strain evidence="5 6">DFM31</strain>
    </source>
</reference>
<evidence type="ECO:0000256" key="1">
    <source>
        <dbReference type="ARBA" id="ARBA00009175"/>
    </source>
</evidence>
<dbReference type="SUPFAM" id="SSF53850">
    <property type="entry name" value="Periplasmic binding protein-like II"/>
    <property type="match status" value="1"/>
</dbReference>
<dbReference type="PIRSF" id="PIRSF004846">
    <property type="entry name" value="ModA"/>
    <property type="match status" value="1"/>
</dbReference>
<dbReference type="Gene3D" id="3.40.190.10">
    <property type="entry name" value="Periplasmic binding protein-like II"/>
    <property type="match status" value="2"/>
</dbReference>
<comment type="caution">
    <text evidence="5">The sequence shown here is derived from an EMBL/GenBank/DDBJ whole genome shotgun (WGS) entry which is preliminary data.</text>
</comment>